<dbReference type="Proteomes" id="UP000230750">
    <property type="component" value="Unassembled WGS sequence"/>
</dbReference>
<dbReference type="InterPro" id="IPR012340">
    <property type="entry name" value="NA-bd_OB-fold"/>
</dbReference>
<keyword evidence="2" id="KW-1185">Reference proteome</keyword>
<dbReference type="EMBL" id="MRZV01000914">
    <property type="protein sequence ID" value="PIK42675.1"/>
    <property type="molecule type" value="Genomic_DNA"/>
</dbReference>
<comment type="caution">
    <text evidence="1">The sequence shown here is derived from an EMBL/GenBank/DDBJ whole genome shotgun (WGS) entry which is preliminary data.</text>
</comment>
<sequence length="179" mass="19993">MIFAHFHYHATNFSQTGKFSYQVFPLRTGKTWKRQDFLLEDPTTKTKIGCKLWGQHADRVTTADAGASVSLTNVEVDIYNNKTSIKSTDLTMVKIHESMAASGGRHMVLGVDEDEDHITLITETGEELVVQADLIAEMNMSVEEFTNKTPIQDTATTDKGKMTTDKGKMIKVELDSDTE</sequence>
<dbReference type="AlphaFoldDB" id="A0A2G8K3Y6"/>
<reference evidence="1 2" key="1">
    <citation type="journal article" date="2017" name="PLoS Biol.">
        <title>The sea cucumber genome provides insights into morphological evolution and visceral regeneration.</title>
        <authorList>
            <person name="Zhang X."/>
            <person name="Sun L."/>
            <person name="Yuan J."/>
            <person name="Sun Y."/>
            <person name="Gao Y."/>
            <person name="Zhang L."/>
            <person name="Li S."/>
            <person name="Dai H."/>
            <person name="Hamel J.F."/>
            <person name="Liu C."/>
            <person name="Yu Y."/>
            <person name="Liu S."/>
            <person name="Lin W."/>
            <person name="Guo K."/>
            <person name="Jin S."/>
            <person name="Xu P."/>
            <person name="Storey K.B."/>
            <person name="Huan P."/>
            <person name="Zhang T."/>
            <person name="Zhou Y."/>
            <person name="Zhang J."/>
            <person name="Lin C."/>
            <person name="Li X."/>
            <person name="Xing L."/>
            <person name="Huo D."/>
            <person name="Sun M."/>
            <person name="Wang L."/>
            <person name="Mercier A."/>
            <person name="Li F."/>
            <person name="Yang H."/>
            <person name="Xiang J."/>
        </authorList>
    </citation>
    <scope>NUCLEOTIDE SEQUENCE [LARGE SCALE GENOMIC DNA]</scope>
    <source>
        <strain evidence="1">Shaxun</strain>
        <tissue evidence="1">Muscle</tissue>
    </source>
</reference>
<name>A0A2G8K3Y6_STIJA</name>
<protein>
    <submittedName>
        <fullName evidence="1">Uncharacterized protein</fullName>
    </submittedName>
</protein>
<dbReference type="OrthoDB" id="10558248at2759"/>
<proteinExistence type="predicted"/>
<accession>A0A2G8K3Y6</accession>
<dbReference type="SUPFAM" id="SSF50249">
    <property type="entry name" value="Nucleic acid-binding proteins"/>
    <property type="match status" value="1"/>
</dbReference>
<organism evidence="1 2">
    <name type="scientific">Stichopus japonicus</name>
    <name type="common">Sea cucumber</name>
    <dbReference type="NCBI Taxonomy" id="307972"/>
    <lineage>
        <taxon>Eukaryota</taxon>
        <taxon>Metazoa</taxon>
        <taxon>Echinodermata</taxon>
        <taxon>Eleutherozoa</taxon>
        <taxon>Echinozoa</taxon>
        <taxon>Holothuroidea</taxon>
        <taxon>Aspidochirotacea</taxon>
        <taxon>Aspidochirotida</taxon>
        <taxon>Stichopodidae</taxon>
        <taxon>Apostichopus</taxon>
    </lineage>
</organism>
<dbReference type="Gene3D" id="2.40.50.140">
    <property type="entry name" value="Nucleic acid-binding proteins"/>
    <property type="match status" value="1"/>
</dbReference>
<gene>
    <name evidence="1" type="ORF">BSL78_20472</name>
</gene>
<evidence type="ECO:0000313" key="1">
    <source>
        <dbReference type="EMBL" id="PIK42675.1"/>
    </source>
</evidence>
<evidence type="ECO:0000313" key="2">
    <source>
        <dbReference type="Proteomes" id="UP000230750"/>
    </source>
</evidence>